<dbReference type="RefSeq" id="WP_225978705.1">
    <property type="nucleotide sequence ID" value="NZ_BJFL01000037.1"/>
</dbReference>
<dbReference type="EMBL" id="BJFL01000037">
    <property type="protein sequence ID" value="GDY33231.1"/>
    <property type="molecule type" value="Genomic_DNA"/>
</dbReference>
<keyword evidence="2" id="KW-1185">Reference proteome</keyword>
<accession>A0A4D4J987</accession>
<gene>
    <name evidence="1" type="ORF">GTS_48640</name>
</gene>
<name>A0A4D4J987_9PSEU</name>
<sequence>MIRPEDLLPLPEALTRWPVLRRLADLTAGWTFAYAEQDGVAEWTALRTWPDGTADILRLRGETDAESLRVDPDGYIVWKADGTAADVVDKLTALLPPGHPLAPRLALGRAPDPASTARLWWPR</sequence>
<reference evidence="2" key="1">
    <citation type="submission" date="2019-04" db="EMBL/GenBank/DDBJ databases">
        <title>Draft genome sequence of Pseudonocardiaceae bacterium SL3-2-4.</title>
        <authorList>
            <person name="Ningsih F."/>
            <person name="Yokota A."/>
            <person name="Sakai Y."/>
            <person name="Nanatani K."/>
            <person name="Yabe S."/>
            <person name="Oetari A."/>
            <person name="Sjamsuridzal W."/>
        </authorList>
    </citation>
    <scope>NUCLEOTIDE SEQUENCE [LARGE SCALE GENOMIC DNA]</scope>
    <source>
        <strain evidence="2">SL3-2-4</strain>
    </source>
</reference>
<evidence type="ECO:0000313" key="1">
    <source>
        <dbReference type="EMBL" id="GDY33231.1"/>
    </source>
</evidence>
<protein>
    <submittedName>
        <fullName evidence="1">Uncharacterized protein</fullName>
    </submittedName>
</protein>
<dbReference type="Proteomes" id="UP000298860">
    <property type="component" value="Unassembled WGS sequence"/>
</dbReference>
<organism evidence="1 2">
    <name type="scientific">Gandjariella thermophila</name>
    <dbReference type="NCBI Taxonomy" id="1931992"/>
    <lineage>
        <taxon>Bacteria</taxon>
        <taxon>Bacillati</taxon>
        <taxon>Actinomycetota</taxon>
        <taxon>Actinomycetes</taxon>
        <taxon>Pseudonocardiales</taxon>
        <taxon>Pseudonocardiaceae</taxon>
        <taxon>Gandjariella</taxon>
    </lineage>
</organism>
<comment type="caution">
    <text evidence="1">The sequence shown here is derived from an EMBL/GenBank/DDBJ whole genome shotgun (WGS) entry which is preliminary data.</text>
</comment>
<evidence type="ECO:0000313" key="2">
    <source>
        <dbReference type="Proteomes" id="UP000298860"/>
    </source>
</evidence>
<dbReference type="AlphaFoldDB" id="A0A4D4J987"/>
<proteinExistence type="predicted"/>